<dbReference type="PATRIC" id="fig|743722.3.peg.4472"/>
<protein>
    <submittedName>
        <fullName evidence="2">Putative transcriptional regulator, Crp/Fnr family</fullName>
    </submittedName>
</protein>
<feature type="domain" description="Cyclic nucleotide-binding" evidence="1">
    <location>
        <begin position="10"/>
        <end position="113"/>
    </location>
</feature>
<name>F4C2Q0_SPHS2</name>
<dbReference type="STRING" id="743722.Sph21_4201"/>
<accession>F4C2Q0</accession>
<dbReference type="OrthoDB" id="758145at2"/>
<dbReference type="eggNOG" id="COG0664">
    <property type="taxonomic scope" value="Bacteria"/>
</dbReference>
<dbReference type="InterPro" id="IPR018490">
    <property type="entry name" value="cNMP-bd_dom_sf"/>
</dbReference>
<dbReference type="Pfam" id="PF00027">
    <property type="entry name" value="cNMP_binding"/>
    <property type="match status" value="1"/>
</dbReference>
<organism evidence="2">
    <name type="scientific">Sphingobacterium sp. (strain 21)</name>
    <dbReference type="NCBI Taxonomy" id="743722"/>
    <lineage>
        <taxon>Bacteria</taxon>
        <taxon>Pseudomonadati</taxon>
        <taxon>Bacteroidota</taxon>
        <taxon>Sphingobacteriia</taxon>
        <taxon>Sphingobacteriales</taxon>
        <taxon>Sphingobacteriaceae</taxon>
        <taxon>Sphingobacterium</taxon>
    </lineage>
</organism>
<dbReference type="AlphaFoldDB" id="F4C2Q0"/>
<dbReference type="Gene3D" id="2.60.120.10">
    <property type="entry name" value="Jelly Rolls"/>
    <property type="match status" value="1"/>
</dbReference>
<dbReference type="KEGG" id="shg:Sph21_4201"/>
<proteinExistence type="predicted"/>
<evidence type="ECO:0000313" key="2">
    <source>
        <dbReference type="EMBL" id="ADZ80729.1"/>
    </source>
</evidence>
<reference evidence="2" key="1">
    <citation type="submission" date="2011-03" db="EMBL/GenBank/DDBJ databases">
        <title>Complete sequence of Sphingobacterium sp. 21.</title>
        <authorList>
            <consortium name="US DOE Joint Genome Institute"/>
            <person name="Lucas S."/>
            <person name="Copeland A."/>
            <person name="Lapidus A."/>
            <person name="Cheng J.-F."/>
            <person name="Goodwin L."/>
            <person name="Pitluck S."/>
            <person name="Davenport K."/>
            <person name="Detter J.C."/>
            <person name="Han C."/>
            <person name="Tapia R."/>
            <person name="Land M."/>
            <person name="Hauser L."/>
            <person name="Kyrpides N."/>
            <person name="Ivanova N."/>
            <person name="Ovchinnikova G."/>
            <person name="Pagani I."/>
            <person name="Siebers A.K."/>
            <person name="Allgaier M."/>
            <person name="Thelen M.P."/>
            <person name="Hugenholtz P."/>
            <person name="Woyke T."/>
        </authorList>
    </citation>
    <scope>NUCLEOTIDE SEQUENCE</scope>
    <source>
        <strain evidence="2">21</strain>
    </source>
</reference>
<dbReference type="EMBL" id="CP002584">
    <property type="protein sequence ID" value="ADZ80729.1"/>
    <property type="molecule type" value="Genomic_DNA"/>
</dbReference>
<evidence type="ECO:0000259" key="1">
    <source>
        <dbReference type="PROSITE" id="PS50042"/>
    </source>
</evidence>
<dbReference type="SUPFAM" id="SSF51206">
    <property type="entry name" value="cAMP-binding domain-like"/>
    <property type="match status" value="1"/>
</dbReference>
<sequence length="195" mass="22657">MEELISYLLQFGQLNQKQIDLVKAKAKEKYLPKGEYFSEAGKIARHIAFVREGVLMICYYNNKGEEIVHHFVDENHFVVDLESFNHKIASMIYIRAVTDCQLIFLSYENFQELSATIIDWDKIINKVTIKTLLEKVNLMQPKLNVDAKTRYLDFLQNFPNLANRIPLIYIASYLGITATSLSRIRGEFKSVPEIM</sequence>
<dbReference type="CDD" id="cd00038">
    <property type="entry name" value="CAP_ED"/>
    <property type="match status" value="1"/>
</dbReference>
<gene>
    <name evidence="2" type="ordered locus">Sph21_4201</name>
</gene>
<dbReference type="PROSITE" id="PS50042">
    <property type="entry name" value="CNMP_BINDING_3"/>
    <property type="match status" value="1"/>
</dbReference>
<dbReference type="InterPro" id="IPR014710">
    <property type="entry name" value="RmlC-like_jellyroll"/>
</dbReference>
<dbReference type="InterPro" id="IPR000595">
    <property type="entry name" value="cNMP-bd_dom"/>
</dbReference>
<dbReference type="HOGENOM" id="CLU_075053_9_2_10"/>